<evidence type="ECO:0000313" key="3">
    <source>
        <dbReference type="Proteomes" id="UP001177140"/>
    </source>
</evidence>
<feature type="transmembrane region" description="Helical" evidence="1">
    <location>
        <begin position="34"/>
        <end position="51"/>
    </location>
</feature>
<evidence type="ECO:0000256" key="1">
    <source>
        <dbReference type="SAM" id="Phobius"/>
    </source>
</evidence>
<reference evidence="2" key="1">
    <citation type="submission" date="2022-03" db="EMBL/GenBank/DDBJ databases">
        <title>A functionally conserved STORR gene fusion in Papaver species that diverged 16.8 million years ago.</title>
        <authorList>
            <person name="Catania T."/>
        </authorList>
    </citation>
    <scope>NUCLEOTIDE SEQUENCE</scope>
    <source>
        <strain evidence="2">S-191538</strain>
    </source>
</reference>
<accession>A0AA42AY54</accession>
<dbReference type="PANTHER" id="PTHR33133:SF24">
    <property type="entry name" value="OS01G0800300 PROTEIN"/>
    <property type="match status" value="1"/>
</dbReference>
<evidence type="ECO:0000313" key="2">
    <source>
        <dbReference type="EMBL" id="MCL7044264.1"/>
    </source>
</evidence>
<dbReference type="PANTHER" id="PTHR33133">
    <property type="entry name" value="OS08G0107100 PROTEIN-RELATED"/>
    <property type="match status" value="1"/>
</dbReference>
<keyword evidence="1" id="KW-0812">Transmembrane</keyword>
<feature type="transmembrane region" description="Helical" evidence="1">
    <location>
        <begin position="242"/>
        <end position="269"/>
    </location>
</feature>
<feature type="transmembrane region" description="Helical" evidence="1">
    <location>
        <begin position="71"/>
        <end position="95"/>
    </location>
</feature>
<feature type="transmembrane region" description="Helical" evidence="1">
    <location>
        <begin position="205"/>
        <end position="222"/>
    </location>
</feature>
<comment type="caution">
    <text evidence="2">The sequence shown here is derived from an EMBL/GenBank/DDBJ whole genome shotgun (WGS) entry which is preliminary data.</text>
</comment>
<feature type="transmembrane region" description="Helical" evidence="1">
    <location>
        <begin position="116"/>
        <end position="145"/>
    </location>
</feature>
<proteinExistence type="predicted"/>
<sequence>MELFTAAKDLEYLDAHQIISEAVKILAKSFQQKLFWITLTFTLPLSLIQLISGRNYSSLLIIRSFSTHEFYYVLSLFLFSLLSTSAVVFTVASLYASKPVSFIPTLFAIPRVFEHLMMTFFYILLLMIVNFLAFCGIPAAVLFWLNIDDEALIFGFLGIFLIMYIPVHFHVIVSWNLASVISVVEPNVYGLAAMKKSKQLLQGRTRIALHLAGLYFSATWFVEHHVFQPVMQFQVHLLVKLLLGLVCLFMLVAVNLTGLLVQCVFFLACKNHHNQVVDKKVLYDYLGG</sequence>
<protein>
    <submittedName>
        <fullName evidence="2">Uncharacterized protein</fullName>
    </submittedName>
</protein>
<dbReference type="Proteomes" id="UP001177140">
    <property type="component" value="Unassembled WGS sequence"/>
</dbReference>
<name>A0AA42AY54_PAPNU</name>
<gene>
    <name evidence="2" type="ORF">MKW94_024794</name>
</gene>
<dbReference type="AlphaFoldDB" id="A0AA42AY54"/>
<organism evidence="2 3">
    <name type="scientific">Papaver nudicaule</name>
    <name type="common">Iceland poppy</name>
    <dbReference type="NCBI Taxonomy" id="74823"/>
    <lineage>
        <taxon>Eukaryota</taxon>
        <taxon>Viridiplantae</taxon>
        <taxon>Streptophyta</taxon>
        <taxon>Embryophyta</taxon>
        <taxon>Tracheophyta</taxon>
        <taxon>Spermatophyta</taxon>
        <taxon>Magnoliopsida</taxon>
        <taxon>Ranunculales</taxon>
        <taxon>Papaveraceae</taxon>
        <taxon>Papaveroideae</taxon>
        <taxon>Papaver</taxon>
    </lineage>
</organism>
<feature type="transmembrane region" description="Helical" evidence="1">
    <location>
        <begin position="151"/>
        <end position="184"/>
    </location>
</feature>
<keyword evidence="1" id="KW-1133">Transmembrane helix</keyword>
<keyword evidence="3" id="KW-1185">Reference proteome</keyword>
<keyword evidence="1" id="KW-0472">Membrane</keyword>
<dbReference type="EMBL" id="JAJJMA010256253">
    <property type="protein sequence ID" value="MCL7044264.1"/>
    <property type="molecule type" value="Genomic_DNA"/>
</dbReference>